<reference evidence="3" key="2">
    <citation type="submission" date="2015-01" db="EMBL/GenBank/DDBJ databases">
        <title>Evolutionary Origins and Diversification of the Mycorrhizal Mutualists.</title>
        <authorList>
            <consortium name="DOE Joint Genome Institute"/>
            <consortium name="Mycorrhizal Genomics Consortium"/>
            <person name="Kohler A."/>
            <person name="Kuo A."/>
            <person name="Nagy L.G."/>
            <person name="Floudas D."/>
            <person name="Copeland A."/>
            <person name="Barry K.W."/>
            <person name="Cichocki N."/>
            <person name="Veneault-Fourrey C."/>
            <person name="LaButti K."/>
            <person name="Lindquist E.A."/>
            <person name="Lipzen A."/>
            <person name="Lundell T."/>
            <person name="Morin E."/>
            <person name="Murat C."/>
            <person name="Riley R."/>
            <person name="Ohm R."/>
            <person name="Sun H."/>
            <person name="Tunlid A."/>
            <person name="Henrissat B."/>
            <person name="Grigoriev I.V."/>
            <person name="Hibbett D.S."/>
            <person name="Martin F."/>
        </authorList>
    </citation>
    <scope>NUCLEOTIDE SEQUENCE [LARGE SCALE GENOMIC DNA]</scope>
    <source>
        <strain evidence="3">Ve08.2h10</strain>
    </source>
</reference>
<name>A0A0D0DEV1_9AGAM</name>
<sequence length="51" mass="5818">MARPWPRTDPLATVDFTTPNSSHQQKVLSGTEIRELEATCQSMRRCGWITI</sequence>
<dbReference type="EMBL" id="KN825004">
    <property type="protein sequence ID" value="KIK96102.1"/>
    <property type="molecule type" value="Genomic_DNA"/>
</dbReference>
<evidence type="ECO:0000313" key="3">
    <source>
        <dbReference type="Proteomes" id="UP000054538"/>
    </source>
</evidence>
<protein>
    <submittedName>
        <fullName evidence="2">Uncharacterized protein</fullName>
    </submittedName>
</protein>
<feature type="compositionally biased region" description="Polar residues" evidence="1">
    <location>
        <begin position="15"/>
        <end position="28"/>
    </location>
</feature>
<accession>A0A0D0DEV1</accession>
<dbReference type="Proteomes" id="UP000054538">
    <property type="component" value="Unassembled WGS sequence"/>
</dbReference>
<reference evidence="2 3" key="1">
    <citation type="submission" date="2014-04" db="EMBL/GenBank/DDBJ databases">
        <authorList>
            <consortium name="DOE Joint Genome Institute"/>
            <person name="Kuo A."/>
            <person name="Kohler A."/>
            <person name="Jargeat P."/>
            <person name="Nagy L.G."/>
            <person name="Floudas D."/>
            <person name="Copeland A."/>
            <person name="Barry K.W."/>
            <person name="Cichocki N."/>
            <person name="Veneault-Fourrey C."/>
            <person name="LaButti K."/>
            <person name="Lindquist E.A."/>
            <person name="Lipzen A."/>
            <person name="Lundell T."/>
            <person name="Morin E."/>
            <person name="Murat C."/>
            <person name="Sun H."/>
            <person name="Tunlid A."/>
            <person name="Henrissat B."/>
            <person name="Grigoriev I.V."/>
            <person name="Hibbett D.S."/>
            <person name="Martin F."/>
            <person name="Nordberg H.P."/>
            <person name="Cantor M.N."/>
            <person name="Hua S.X."/>
        </authorList>
    </citation>
    <scope>NUCLEOTIDE SEQUENCE [LARGE SCALE GENOMIC DNA]</scope>
    <source>
        <strain evidence="2 3">Ve08.2h10</strain>
    </source>
</reference>
<evidence type="ECO:0000313" key="2">
    <source>
        <dbReference type="EMBL" id="KIK96102.1"/>
    </source>
</evidence>
<keyword evidence="3" id="KW-1185">Reference proteome</keyword>
<gene>
    <name evidence="2" type="ORF">PAXRUDRAFT_826336</name>
</gene>
<feature type="region of interest" description="Disordered" evidence="1">
    <location>
        <begin position="1"/>
        <end position="28"/>
    </location>
</feature>
<evidence type="ECO:0000256" key="1">
    <source>
        <dbReference type="SAM" id="MobiDB-lite"/>
    </source>
</evidence>
<organism evidence="2 3">
    <name type="scientific">Paxillus rubicundulus Ve08.2h10</name>
    <dbReference type="NCBI Taxonomy" id="930991"/>
    <lineage>
        <taxon>Eukaryota</taxon>
        <taxon>Fungi</taxon>
        <taxon>Dikarya</taxon>
        <taxon>Basidiomycota</taxon>
        <taxon>Agaricomycotina</taxon>
        <taxon>Agaricomycetes</taxon>
        <taxon>Agaricomycetidae</taxon>
        <taxon>Boletales</taxon>
        <taxon>Paxilineae</taxon>
        <taxon>Paxillaceae</taxon>
        <taxon>Paxillus</taxon>
    </lineage>
</organism>
<dbReference type="InParanoid" id="A0A0D0DEV1"/>
<proteinExistence type="predicted"/>
<dbReference type="AlphaFoldDB" id="A0A0D0DEV1"/>
<dbReference type="HOGENOM" id="CLU_3107046_0_0_1"/>